<evidence type="ECO:0000256" key="2">
    <source>
        <dbReference type="ARBA" id="ARBA00022714"/>
    </source>
</evidence>
<keyword evidence="4" id="KW-0249">Electron transport</keyword>
<reference evidence="10" key="1">
    <citation type="submission" date="2020-11" db="EMBL/GenBank/DDBJ databases">
        <title>Nocardioides sp. CBS4Y-1, whole genome shotgun sequence.</title>
        <authorList>
            <person name="Tuo L."/>
        </authorList>
    </citation>
    <scope>NUCLEOTIDE SEQUENCE</scope>
    <source>
        <strain evidence="10">CBS4Y-1</strain>
    </source>
</reference>
<keyword evidence="1" id="KW-0813">Transport</keyword>
<comment type="similarity">
    <text evidence="8">Belongs to the Bfd family.</text>
</comment>
<evidence type="ECO:0000313" key="11">
    <source>
        <dbReference type="Proteomes" id="UP000656804"/>
    </source>
</evidence>
<evidence type="ECO:0000256" key="7">
    <source>
        <dbReference type="ARBA" id="ARBA00039386"/>
    </source>
</evidence>
<evidence type="ECO:0000256" key="4">
    <source>
        <dbReference type="ARBA" id="ARBA00022982"/>
    </source>
</evidence>
<dbReference type="InterPro" id="IPR041854">
    <property type="entry name" value="BFD-like_2Fe2S-bd_dom_sf"/>
</dbReference>
<organism evidence="10 11">
    <name type="scientific">Nocardioides acrostichi</name>
    <dbReference type="NCBI Taxonomy" id="2784339"/>
    <lineage>
        <taxon>Bacteria</taxon>
        <taxon>Bacillati</taxon>
        <taxon>Actinomycetota</taxon>
        <taxon>Actinomycetes</taxon>
        <taxon>Propionibacteriales</taxon>
        <taxon>Nocardioidaceae</taxon>
        <taxon>Nocardioides</taxon>
    </lineage>
</organism>
<dbReference type="InterPro" id="IPR007419">
    <property type="entry name" value="BFD-like_2Fe2S-bd_dom"/>
</dbReference>
<dbReference type="AlphaFoldDB" id="A0A930V4M3"/>
<dbReference type="GO" id="GO:0046872">
    <property type="term" value="F:metal ion binding"/>
    <property type="evidence" value="ECO:0007669"/>
    <property type="project" value="UniProtKB-KW"/>
</dbReference>
<accession>A0A930V4M3</accession>
<proteinExistence type="inferred from homology"/>
<evidence type="ECO:0000259" key="9">
    <source>
        <dbReference type="Pfam" id="PF04324"/>
    </source>
</evidence>
<keyword evidence="5" id="KW-0408">Iron</keyword>
<evidence type="ECO:0000256" key="1">
    <source>
        <dbReference type="ARBA" id="ARBA00022448"/>
    </source>
</evidence>
<protein>
    <recommendedName>
        <fullName evidence="7">Bacterioferritin-associated ferredoxin</fullName>
    </recommendedName>
</protein>
<dbReference type="Proteomes" id="UP000656804">
    <property type="component" value="Unassembled WGS sequence"/>
</dbReference>
<keyword evidence="6" id="KW-0411">Iron-sulfur</keyword>
<dbReference type="InterPro" id="IPR052371">
    <property type="entry name" value="BFD-associated_ferredoxin"/>
</dbReference>
<dbReference type="GO" id="GO:0051537">
    <property type="term" value="F:2 iron, 2 sulfur cluster binding"/>
    <property type="evidence" value="ECO:0007669"/>
    <property type="project" value="UniProtKB-KW"/>
</dbReference>
<dbReference type="PANTHER" id="PTHR37424">
    <property type="entry name" value="BACTERIOFERRITIN-ASSOCIATED FERREDOXIN"/>
    <property type="match status" value="1"/>
</dbReference>
<evidence type="ECO:0000256" key="6">
    <source>
        <dbReference type="ARBA" id="ARBA00023014"/>
    </source>
</evidence>
<dbReference type="Gene3D" id="1.10.10.1100">
    <property type="entry name" value="BFD-like [2Fe-2S]-binding domain"/>
    <property type="match status" value="1"/>
</dbReference>
<evidence type="ECO:0000313" key="10">
    <source>
        <dbReference type="EMBL" id="MBF4163665.1"/>
    </source>
</evidence>
<keyword evidence="11" id="KW-1185">Reference proteome</keyword>
<evidence type="ECO:0000256" key="8">
    <source>
        <dbReference type="ARBA" id="ARBA00046332"/>
    </source>
</evidence>
<dbReference type="PANTHER" id="PTHR37424:SF1">
    <property type="entry name" value="BACTERIOFERRITIN-ASSOCIATED FERREDOXIN"/>
    <property type="match status" value="1"/>
</dbReference>
<keyword evidence="3" id="KW-0479">Metal-binding</keyword>
<evidence type="ECO:0000256" key="5">
    <source>
        <dbReference type="ARBA" id="ARBA00023004"/>
    </source>
</evidence>
<feature type="domain" description="BFD-like [2Fe-2S]-binding" evidence="9">
    <location>
        <begin position="2"/>
        <end position="49"/>
    </location>
</feature>
<evidence type="ECO:0000256" key="3">
    <source>
        <dbReference type="ARBA" id="ARBA00022723"/>
    </source>
</evidence>
<sequence>MIVCHCEVVTSSQVATTLAAGARTVAQVCRATGAGKNCGSCVFSVRRLVIDHNEAEAHECTRTLPQEIANAAS</sequence>
<gene>
    <name evidence="10" type="ORF">ISG29_18455</name>
</gene>
<name>A0A930V4M3_9ACTN</name>
<keyword evidence="2" id="KW-0001">2Fe-2S</keyword>
<dbReference type="EMBL" id="JADIVZ010000014">
    <property type="protein sequence ID" value="MBF4163665.1"/>
    <property type="molecule type" value="Genomic_DNA"/>
</dbReference>
<dbReference type="RefSeq" id="WP_194504931.1">
    <property type="nucleotide sequence ID" value="NZ_JADIVZ010000014.1"/>
</dbReference>
<comment type="caution">
    <text evidence="10">The sequence shown here is derived from an EMBL/GenBank/DDBJ whole genome shotgun (WGS) entry which is preliminary data.</text>
</comment>
<dbReference type="Pfam" id="PF04324">
    <property type="entry name" value="Fer2_BFD"/>
    <property type="match status" value="1"/>
</dbReference>